<dbReference type="RefSeq" id="WP_307555779.1">
    <property type="nucleotide sequence ID" value="NZ_JAUSQU010000001.1"/>
</dbReference>
<evidence type="ECO:0000313" key="2">
    <source>
        <dbReference type="Proteomes" id="UP001225356"/>
    </source>
</evidence>
<dbReference type="Proteomes" id="UP001225356">
    <property type="component" value="Unassembled WGS sequence"/>
</dbReference>
<keyword evidence="2" id="KW-1185">Reference proteome</keyword>
<evidence type="ECO:0000313" key="1">
    <source>
        <dbReference type="EMBL" id="MDP9841996.1"/>
    </source>
</evidence>
<sequence length="129" mass="14054">MPRFAFDIDPVWRTPLGVLGVRPDSAFVIAEKGEFVVRFGPWLLRTPLSNVLDATLTGPYSPWKVFGPRMSLTDRGVSFGTNARRGVCVRFRTPVSALAPGGFLTHPGATLTVSDPEGLMRALTEPRNA</sequence>
<name>A0ABT9Q5I0_9ACTN</name>
<organism evidence="1 2">
    <name type="scientific">Streptosporangium lutulentum</name>
    <dbReference type="NCBI Taxonomy" id="1461250"/>
    <lineage>
        <taxon>Bacteria</taxon>
        <taxon>Bacillati</taxon>
        <taxon>Actinomycetota</taxon>
        <taxon>Actinomycetes</taxon>
        <taxon>Streptosporangiales</taxon>
        <taxon>Streptosporangiaceae</taxon>
        <taxon>Streptosporangium</taxon>
    </lineage>
</organism>
<gene>
    <name evidence="1" type="ORF">J2853_001207</name>
</gene>
<protein>
    <submittedName>
        <fullName evidence="1">Uncharacterized protein</fullName>
    </submittedName>
</protein>
<reference evidence="1 2" key="1">
    <citation type="submission" date="2023-07" db="EMBL/GenBank/DDBJ databases">
        <title>Sequencing the genomes of 1000 actinobacteria strains.</title>
        <authorList>
            <person name="Klenk H.-P."/>
        </authorList>
    </citation>
    <scope>NUCLEOTIDE SEQUENCE [LARGE SCALE GENOMIC DNA]</scope>
    <source>
        <strain evidence="1 2">DSM 46740</strain>
    </source>
</reference>
<comment type="caution">
    <text evidence="1">The sequence shown here is derived from an EMBL/GenBank/DDBJ whole genome shotgun (WGS) entry which is preliminary data.</text>
</comment>
<proteinExistence type="predicted"/>
<accession>A0ABT9Q5I0</accession>
<dbReference type="EMBL" id="JAUSQU010000001">
    <property type="protein sequence ID" value="MDP9841996.1"/>
    <property type="molecule type" value="Genomic_DNA"/>
</dbReference>